<sequence length="61" mass="7454">MYSGKGFRTYINMRYNIIKKLNVWFRYGLFIYQDVKTVGTYLDEIKGNKKSEVKIQVRYQF</sequence>
<accession>A0AAU7KCB7</accession>
<reference evidence="1" key="1">
    <citation type="submission" date="2024-05" db="EMBL/GenBank/DDBJ databases">
        <authorList>
            <person name="Kim S."/>
            <person name="Heo J."/>
            <person name="Choi H."/>
            <person name="Choi Y."/>
            <person name="Kwon S.-W."/>
            <person name="Kim Y."/>
        </authorList>
    </citation>
    <scope>NUCLEOTIDE SEQUENCE</scope>
    <source>
        <strain evidence="1">KACC 23697</strain>
    </source>
</reference>
<dbReference type="AlphaFoldDB" id="A0AAU7KCB7"/>
<dbReference type="EMBL" id="CP157485">
    <property type="protein sequence ID" value="XBO49659.1"/>
    <property type="molecule type" value="Genomic_DNA"/>
</dbReference>
<organism evidence="1">
    <name type="scientific">Pedobacter sp. KACC 23697</name>
    <dbReference type="NCBI Taxonomy" id="3149230"/>
    <lineage>
        <taxon>Bacteria</taxon>
        <taxon>Pseudomonadati</taxon>
        <taxon>Bacteroidota</taxon>
        <taxon>Sphingobacteriia</taxon>
        <taxon>Sphingobacteriales</taxon>
        <taxon>Sphingobacteriaceae</taxon>
        <taxon>Pedobacter</taxon>
    </lineage>
</organism>
<name>A0AAU7KCB7_9SPHI</name>
<evidence type="ECO:0000313" key="1">
    <source>
        <dbReference type="EMBL" id="XBO49659.1"/>
    </source>
</evidence>
<dbReference type="RefSeq" id="WP_406826968.1">
    <property type="nucleotide sequence ID" value="NZ_CP157485.1"/>
</dbReference>
<proteinExistence type="predicted"/>
<gene>
    <name evidence="1" type="ORF">ABEG20_08610</name>
</gene>
<protein>
    <submittedName>
        <fullName evidence="1">Uncharacterized protein</fullName>
    </submittedName>
</protein>